<dbReference type="RefSeq" id="WP_108001025.1">
    <property type="nucleotide sequence ID" value="NZ_JBHEEX010000006.1"/>
</dbReference>
<evidence type="ECO:0000313" key="6">
    <source>
        <dbReference type="EMBL" id="PTM98667.1"/>
    </source>
</evidence>
<dbReference type="GO" id="GO:0005886">
    <property type="term" value="C:plasma membrane"/>
    <property type="evidence" value="ECO:0007669"/>
    <property type="project" value="TreeGrafter"/>
</dbReference>
<keyword evidence="2" id="KW-0677">Repeat</keyword>
<keyword evidence="3" id="KW-0201">Cytochrome c-type biogenesis</keyword>
<dbReference type="OrthoDB" id="9815847at2"/>
<sequence>MLFWILVAVLTAAVAAVLLLPLLRAGRSADVAEARDAEVYRDQLDELTRDERAGLIGAAEADLARAEIARRLIAAKARAERSAPAGPARRNRMAQAAVIVLLPAAGLGLYLSTGSPDLPAKPLAARLANPGNDLNILIAKAERHLIDNPDDGAGWELLAPIYLRNGRLEDSANAFRQTIRVLGASPQRLDGYAEALIALADGVVTKDAREALQQSQALDPNNPRTRFYLALALEQEGRREEAKAAYEALVKDSPADAPWLSLVNRHIAGLSADVPGNPTSQDVAAAGDLDAEGRAQMIAGMVEGLAGKLKENPDNFEGWMRIIRSYVVLDQRTAAEQALQTALKQFPPQSENGKQLLALADELAISVKDGGK</sequence>
<dbReference type="Gene3D" id="1.25.40.10">
    <property type="entry name" value="Tetratricopeptide repeat domain"/>
    <property type="match status" value="2"/>
</dbReference>
<dbReference type="InterPro" id="IPR056413">
    <property type="entry name" value="TPR_CcmH_CycH"/>
</dbReference>
<dbReference type="GO" id="GO:0017004">
    <property type="term" value="P:cytochrome complex assembly"/>
    <property type="evidence" value="ECO:0007669"/>
    <property type="project" value="UniProtKB-KW"/>
</dbReference>
<dbReference type="NCBIfam" id="TIGR03142">
    <property type="entry name" value="cytochro_ccmI"/>
    <property type="match status" value="1"/>
</dbReference>
<dbReference type="PANTHER" id="PTHR47870:SF1">
    <property type="entry name" value="CYTOCHROME C-TYPE BIOGENESIS PROTEIN CCMH"/>
    <property type="match status" value="1"/>
</dbReference>
<dbReference type="EMBL" id="PZZZ01000001">
    <property type="protein sequence ID" value="PTM98667.1"/>
    <property type="molecule type" value="Genomic_DNA"/>
</dbReference>
<keyword evidence="7" id="KW-1185">Reference proteome</keyword>
<dbReference type="Pfam" id="PF23914">
    <property type="entry name" value="TPR_CcmH_CycH"/>
    <property type="match status" value="1"/>
</dbReference>
<protein>
    <submittedName>
        <fullName evidence="6">Cytochrome c-type biogenesis protein CcmH</fullName>
    </submittedName>
</protein>
<dbReference type="InterPro" id="IPR017560">
    <property type="entry name" value="Cyt_c_biogenesis_CcmI"/>
</dbReference>
<proteinExistence type="predicted"/>
<dbReference type="GO" id="GO:0030313">
    <property type="term" value="C:cell envelope"/>
    <property type="evidence" value="ECO:0007669"/>
    <property type="project" value="UniProtKB-SubCell"/>
</dbReference>
<evidence type="ECO:0000313" key="7">
    <source>
        <dbReference type="Proteomes" id="UP000241247"/>
    </source>
</evidence>
<dbReference type="SUPFAM" id="SSF48452">
    <property type="entry name" value="TPR-like"/>
    <property type="match status" value="1"/>
</dbReference>
<dbReference type="PANTHER" id="PTHR47870">
    <property type="entry name" value="CYTOCHROME C-TYPE BIOGENESIS PROTEIN CCMH"/>
    <property type="match status" value="1"/>
</dbReference>
<organism evidence="6 7">
    <name type="scientific">Mycoplana dimorpha</name>
    <dbReference type="NCBI Taxonomy" id="28320"/>
    <lineage>
        <taxon>Bacteria</taxon>
        <taxon>Pseudomonadati</taxon>
        <taxon>Pseudomonadota</taxon>
        <taxon>Alphaproteobacteria</taxon>
        <taxon>Hyphomicrobiales</taxon>
        <taxon>Rhizobiaceae</taxon>
        <taxon>Mycoplana</taxon>
    </lineage>
</organism>
<dbReference type="Proteomes" id="UP000241247">
    <property type="component" value="Unassembled WGS sequence"/>
</dbReference>
<evidence type="ECO:0000256" key="1">
    <source>
        <dbReference type="ARBA" id="ARBA00004196"/>
    </source>
</evidence>
<dbReference type="InterPro" id="IPR051263">
    <property type="entry name" value="C-type_cytochrome_biogenesis"/>
</dbReference>
<dbReference type="InterPro" id="IPR011990">
    <property type="entry name" value="TPR-like_helical_dom_sf"/>
</dbReference>
<feature type="domain" description="Cytochrome c-type biogenesis protein H TPR" evidence="5">
    <location>
        <begin position="143"/>
        <end position="257"/>
    </location>
</feature>
<evidence type="ECO:0000256" key="3">
    <source>
        <dbReference type="ARBA" id="ARBA00022748"/>
    </source>
</evidence>
<evidence type="ECO:0000259" key="5">
    <source>
        <dbReference type="Pfam" id="PF23914"/>
    </source>
</evidence>
<evidence type="ECO:0000256" key="4">
    <source>
        <dbReference type="ARBA" id="ARBA00022803"/>
    </source>
</evidence>
<keyword evidence="4" id="KW-0802">TPR repeat</keyword>
<evidence type="ECO:0000256" key="2">
    <source>
        <dbReference type="ARBA" id="ARBA00022737"/>
    </source>
</evidence>
<comment type="caution">
    <text evidence="6">The sequence shown here is derived from an EMBL/GenBank/DDBJ whole genome shotgun (WGS) entry which is preliminary data.</text>
</comment>
<dbReference type="AlphaFoldDB" id="A0A2T5BI43"/>
<reference evidence="6 7" key="1">
    <citation type="submission" date="2018-04" db="EMBL/GenBank/DDBJ databases">
        <title>Genomic Encyclopedia of Type Strains, Phase IV (KMG-IV): sequencing the most valuable type-strain genomes for metagenomic binning, comparative biology and taxonomic classification.</title>
        <authorList>
            <person name="Goeker M."/>
        </authorList>
    </citation>
    <scope>NUCLEOTIDE SEQUENCE [LARGE SCALE GENOMIC DNA]</scope>
    <source>
        <strain evidence="6 7">DSM 7138</strain>
    </source>
</reference>
<comment type="subcellular location">
    <subcellularLocation>
        <location evidence="1">Cell envelope</location>
    </subcellularLocation>
</comment>
<accession>A0A2T5BI43</accession>
<gene>
    <name evidence="6" type="ORF">C7449_101332</name>
</gene>
<name>A0A2T5BI43_MYCDI</name>